<proteinExistence type="predicted"/>
<dbReference type="PANTHER" id="PTHR21228">
    <property type="entry name" value="FAST LEU-RICH DOMAIN-CONTAINING"/>
    <property type="match status" value="1"/>
</dbReference>
<dbReference type="AlphaFoldDB" id="A0A9W5T8I3"/>
<sequence>MFLTAPLIAGQRIAARIYDPGTKNSLKVYHLQEYARFRAGMYPSTTPGDSTSPRRRTRCDGSRDVPFFRKIEDWQQLVAEVDEVVRQLSPTQLLATAIAYWRLGRVGRAEWKRLCSAAARHAYSPHANITGISASEVSLILCCFARVYNKPVHSSSSLLRWLIRDVGQLNERDVCMALFYMRRMRCLPPKLETTENHASAAMLRAIILGLAPEGGNKLPRFSPGGLVCLVSNLAYIGHFPWNIIYYSCNVIRKRASELDAKTMAMHCRSLAMLKLPEKGTLKAFATLITGKRKLDTATITCVLHSYAKLRFRPRNNFTGLLEHVHKGIFMFQDHEVAQIAFAMGQLGYRVPDVYESIFEFLQRRSDYQNPQNIAMLMQSFAKVGIYRPQVVDLLMIQAKNSIAAFTLSQSIAVLDACTLLGHFDPIIYNDMLANITKLAEDNPSDATVNQLNRIMYCIRHEHPEFLCNAPRTTQTLIGLYQGHFLEATPSEPRHALYECLEEMDVTYERSAMVGPYRLDALINGVFALDMLSEASLCPITREYLGSVRLKNRHLETMGYRPVHLVMREWLRKSHEERITSLKGVLIL</sequence>
<dbReference type="GO" id="GO:0044528">
    <property type="term" value="P:regulation of mitochondrial mRNA stability"/>
    <property type="evidence" value="ECO:0007669"/>
    <property type="project" value="TreeGrafter"/>
</dbReference>
<comment type="caution">
    <text evidence="2">The sequence shown here is derived from an EMBL/GenBank/DDBJ whole genome shotgun (WGS) entry which is preliminary data.</text>
</comment>
<evidence type="ECO:0000259" key="1">
    <source>
        <dbReference type="PROSITE" id="PS51286"/>
    </source>
</evidence>
<dbReference type="InterPro" id="IPR013584">
    <property type="entry name" value="RAP"/>
</dbReference>
<dbReference type="Proteomes" id="UP001057455">
    <property type="component" value="Unassembled WGS sequence"/>
</dbReference>
<dbReference type="PROSITE" id="PS51286">
    <property type="entry name" value="RAP"/>
    <property type="match status" value="1"/>
</dbReference>
<evidence type="ECO:0000313" key="3">
    <source>
        <dbReference type="Proteomes" id="UP001057455"/>
    </source>
</evidence>
<evidence type="ECO:0000313" key="2">
    <source>
        <dbReference type="EMBL" id="GFE53275.1"/>
    </source>
</evidence>
<keyword evidence="3" id="KW-1185">Reference proteome</keyword>
<name>A0A9W5T8I3_BABOV</name>
<dbReference type="OrthoDB" id="9985850at2759"/>
<dbReference type="EMBL" id="BLIY01000006">
    <property type="protein sequence ID" value="GFE53275.1"/>
    <property type="molecule type" value="Genomic_DNA"/>
</dbReference>
<gene>
    <name evidence="2" type="ORF">BaOVIS_006790</name>
</gene>
<protein>
    <submittedName>
        <fullName evidence="2">RAP domain-containing protein, putative</fullName>
    </submittedName>
</protein>
<dbReference type="GO" id="GO:0005759">
    <property type="term" value="C:mitochondrial matrix"/>
    <property type="evidence" value="ECO:0007669"/>
    <property type="project" value="TreeGrafter"/>
</dbReference>
<feature type="domain" description="RAP" evidence="1">
    <location>
        <begin position="526"/>
        <end position="583"/>
    </location>
</feature>
<organism evidence="2 3">
    <name type="scientific">Babesia ovis</name>
    <dbReference type="NCBI Taxonomy" id="5869"/>
    <lineage>
        <taxon>Eukaryota</taxon>
        <taxon>Sar</taxon>
        <taxon>Alveolata</taxon>
        <taxon>Apicomplexa</taxon>
        <taxon>Aconoidasida</taxon>
        <taxon>Piroplasmida</taxon>
        <taxon>Babesiidae</taxon>
        <taxon>Babesia</taxon>
    </lineage>
</organism>
<accession>A0A9W5T8I3</accession>
<reference evidence="2" key="1">
    <citation type="submission" date="2019-12" db="EMBL/GenBank/DDBJ databases">
        <title>Genome sequence of Babesia ovis.</title>
        <authorList>
            <person name="Yamagishi J."/>
            <person name="Sevinc F."/>
            <person name="Xuan X."/>
        </authorList>
    </citation>
    <scope>NUCLEOTIDE SEQUENCE</scope>
    <source>
        <strain evidence="2">Selcuk</strain>
    </source>
</reference>
<dbReference type="GO" id="GO:0035770">
    <property type="term" value="C:ribonucleoprotein granule"/>
    <property type="evidence" value="ECO:0007669"/>
    <property type="project" value="TreeGrafter"/>
</dbReference>
<dbReference type="InterPro" id="IPR050870">
    <property type="entry name" value="FAST_kinase"/>
</dbReference>
<dbReference type="GO" id="GO:0000963">
    <property type="term" value="P:mitochondrial RNA processing"/>
    <property type="evidence" value="ECO:0007669"/>
    <property type="project" value="TreeGrafter"/>
</dbReference>
<dbReference type="GO" id="GO:0003723">
    <property type="term" value="F:RNA binding"/>
    <property type="evidence" value="ECO:0007669"/>
    <property type="project" value="TreeGrafter"/>
</dbReference>
<dbReference type="PANTHER" id="PTHR21228:SF40">
    <property type="entry name" value="LD45607P"/>
    <property type="match status" value="1"/>
</dbReference>